<keyword evidence="3 5" id="KW-0694">RNA-binding</keyword>
<feature type="domain" description="RRM" evidence="7">
    <location>
        <begin position="18"/>
        <end position="98"/>
    </location>
</feature>
<evidence type="ECO:0000256" key="2">
    <source>
        <dbReference type="ARBA" id="ARBA00022737"/>
    </source>
</evidence>
<feature type="region of interest" description="Disordered" evidence="6">
    <location>
        <begin position="658"/>
        <end position="679"/>
    </location>
</feature>
<dbReference type="InterPro" id="IPR051945">
    <property type="entry name" value="RRM_MRD1_RNA_proc_ribogen"/>
</dbReference>
<dbReference type="InterPro" id="IPR035979">
    <property type="entry name" value="RBD_domain_sf"/>
</dbReference>
<feature type="compositionally biased region" description="Basic and acidic residues" evidence="6">
    <location>
        <begin position="334"/>
        <end position="348"/>
    </location>
</feature>
<dbReference type="Gene3D" id="3.30.70.330">
    <property type="match status" value="4"/>
</dbReference>
<dbReference type="InterPro" id="IPR012677">
    <property type="entry name" value="Nucleotide-bd_a/b_plait_sf"/>
</dbReference>
<feature type="region of interest" description="Disordered" evidence="6">
    <location>
        <begin position="367"/>
        <end position="435"/>
    </location>
</feature>
<reference evidence="8" key="2">
    <citation type="journal article" date="2020" name="Nat. Commun.">
        <title>Large-scale genome sequencing of mycorrhizal fungi provides insights into the early evolution of symbiotic traits.</title>
        <authorList>
            <person name="Miyauchi S."/>
            <person name="Kiss E."/>
            <person name="Kuo A."/>
            <person name="Drula E."/>
            <person name="Kohler A."/>
            <person name="Sanchez-Garcia M."/>
            <person name="Morin E."/>
            <person name="Andreopoulos B."/>
            <person name="Barry K.W."/>
            <person name="Bonito G."/>
            <person name="Buee M."/>
            <person name="Carver A."/>
            <person name="Chen C."/>
            <person name="Cichocki N."/>
            <person name="Clum A."/>
            <person name="Culley D."/>
            <person name="Crous P.W."/>
            <person name="Fauchery L."/>
            <person name="Girlanda M."/>
            <person name="Hayes R.D."/>
            <person name="Keri Z."/>
            <person name="LaButti K."/>
            <person name="Lipzen A."/>
            <person name="Lombard V."/>
            <person name="Magnuson J."/>
            <person name="Maillard F."/>
            <person name="Murat C."/>
            <person name="Nolan M."/>
            <person name="Ohm R.A."/>
            <person name="Pangilinan J."/>
            <person name="Pereira M.F."/>
            <person name="Perotto S."/>
            <person name="Peter M."/>
            <person name="Pfister S."/>
            <person name="Riley R."/>
            <person name="Sitrit Y."/>
            <person name="Stielow J.B."/>
            <person name="Szollosi G."/>
            <person name="Zifcakova L."/>
            <person name="Stursova M."/>
            <person name="Spatafora J.W."/>
            <person name="Tedersoo L."/>
            <person name="Vaario L.M."/>
            <person name="Yamada A."/>
            <person name="Yan M."/>
            <person name="Wang P."/>
            <person name="Xu J."/>
            <person name="Bruns T."/>
            <person name="Baldrian P."/>
            <person name="Vilgalys R."/>
            <person name="Dunand C."/>
            <person name="Henrissat B."/>
            <person name="Grigoriev I.V."/>
            <person name="Hibbett D."/>
            <person name="Nagy L.G."/>
            <person name="Martin F.M."/>
        </authorList>
    </citation>
    <scope>NUCLEOTIDE SEQUENCE</scope>
    <source>
        <strain evidence="8">Prilba</strain>
    </source>
</reference>
<reference evidence="8" key="1">
    <citation type="submission" date="2019-10" db="EMBL/GenBank/DDBJ databases">
        <authorList>
            <consortium name="DOE Joint Genome Institute"/>
            <person name="Kuo A."/>
            <person name="Miyauchi S."/>
            <person name="Kiss E."/>
            <person name="Drula E."/>
            <person name="Kohler A."/>
            <person name="Sanchez-Garcia M."/>
            <person name="Andreopoulos B."/>
            <person name="Barry K.W."/>
            <person name="Bonito G."/>
            <person name="Buee M."/>
            <person name="Carver A."/>
            <person name="Chen C."/>
            <person name="Cichocki N."/>
            <person name="Clum A."/>
            <person name="Culley D."/>
            <person name="Crous P.W."/>
            <person name="Fauchery L."/>
            <person name="Girlanda M."/>
            <person name="Hayes R."/>
            <person name="Keri Z."/>
            <person name="LaButti K."/>
            <person name="Lipzen A."/>
            <person name="Lombard V."/>
            <person name="Magnuson J."/>
            <person name="Maillard F."/>
            <person name="Morin E."/>
            <person name="Murat C."/>
            <person name="Nolan M."/>
            <person name="Ohm R."/>
            <person name="Pangilinan J."/>
            <person name="Pereira M."/>
            <person name="Perotto S."/>
            <person name="Peter M."/>
            <person name="Riley R."/>
            <person name="Sitrit Y."/>
            <person name="Stielow B."/>
            <person name="Szollosi G."/>
            <person name="Zifcakova L."/>
            <person name="Stursova M."/>
            <person name="Spatafora J.W."/>
            <person name="Tedersoo L."/>
            <person name="Vaario L.-M."/>
            <person name="Yamada A."/>
            <person name="Yan M."/>
            <person name="Wang P."/>
            <person name="Xu J."/>
            <person name="Bruns T."/>
            <person name="Baldrian P."/>
            <person name="Vilgalys R."/>
            <person name="Henrissat B."/>
            <person name="Grigoriev I.V."/>
            <person name="Hibbett D."/>
            <person name="Nagy L.G."/>
            <person name="Martin F.M."/>
        </authorList>
    </citation>
    <scope>NUCLEOTIDE SEQUENCE</scope>
    <source>
        <strain evidence="8">Prilba</strain>
    </source>
</reference>
<dbReference type="CDD" id="cd00590">
    <property type="entry name" value="RRM_SF"/>
    <property type="match status" value="1"/>
</dbReference>
<dbReference type="InterPro" id="IPR000504">
    <property type="entry name" value="RRM_dom"/>
</dbReference>
<evidence type="ECO:0000259" key="7">
    <source>
        <dbReference type="PROSITE" id="PS50102"/>
    </source>
</evidence>
<dbReference type="GO" id="GO:0005730">
    <property type="term" value="C:nucleolus"/>
    <property type="evidence" value="ECO:0007669"/>
    <property type="project" value="TreeGrafter"/>
</dbReference>
<protein>
    <submittedName>
        <fullName evidence="8">RNA-binding domain-containing protein</fullName>
    </submittedName>
</protein>
<dbReference type="OrthoDB" id="267048at2759"/>
<evidence type="ECO:0000256" key="3">
    <source>
        <dbReference type="ARBA" id="ARBA00022884"/>
    </source>
</evidence>
<comment type="subcellular location">
    <subcellularLocation>
        <location evidence="1">Nucleus</location>
    </subcellularLocation>
</comment>
<dbReference type="SUPFAM" id="SSF54928">
    <property type="entry name" value="RNA-binding domain, RBD"/>
    <property type="match status" value="2"/>
</dbReference>
<dbReference type="Proteomes" id="UP000759537">
    <property type="component" value="Unassembled WGS sequence"/>
</dbReference>
<organism evidence="8 9">
    <name type="scientific">Russula ochroleuca</name>
    <dbReference type="NCBI Taxonomy" id="152965"/>
    <lineage>
        <taxon>Eukaryota</taxon>
        <taxon>Fungi</taxon>
        <taxon>Dikarya</taxon>
        <taxon>Basidiomycota</taxon>
        <taxon>Agaricomycotina</taxon>
        <taxon>Agaricomycetes</taxon>
        <taxon>Russulales</taxon>
        <taxon>Russulaceae</taxon>
        <taxon>Russula</taxon>
    </lineage>
</organism>
<evidence type="ECO:0000313" key="8">
    <source>
        <dbReference type="EMBL" id="KAF8483530.1"/>
    </source>
</evidence>
<dbReference type="SMART" id="SM00360">
    <property type="entry name" value="RRM"/>
    <property type="match status" value="5"/>
</dbReference>
<feature type="region of interest" description="Disordered" evidence="6">
    <location>
        <begin position="326"/>
        <end position="348"/>
    </location>
</feature>
<keyword evidence="2" id="KW-0677">Repeat</keyword>
<keyword evidence="4" id="KW-0539">Nucleus</keyword>
<evidence type="ECO:0000256" key="4">
    <source>
        <dbReference type="ARBA" id="ARBA00023242"/>
    </source>
</evidence>
<dbReference type="InterPro" id="IPR034808">
    <property type="entry name" value="Nop4p_RRM3"/>
</dbReference>
<dbReference type="AlphaFoldDB" id="A0A9P5TBM7"/>
<comment type="caution">
    <text evidence="8">The sequence shown here is derived from an EMBL/GenBank/DDBJ whole genome shotgun (WGS) entry which is preliminary data.</text>
</comment>
<feature type="compositionally biased region" description="Acidic residues" evidence="6">
    <location>
        <begin position="397"/>
        <end position="406"/>
    </location>
</feature>
<proteinExistence type="predicted"/>
<evidence type="ECO:0000256" key="5">
    <source>
        <dbReference type="PROSITE-ProRule" id="PRU00176"/>
    </source>
</evidence>
<dbReference type="FunFam" id="3.30.70.330:FF:000406">
    <property type="entry name" value="Related to Nucleolar protein NOP4"/>
    <property type="match status" value="1"/>
</dbReference>
<feature type="compositionally biased region" description="Basic and acidic residues" evidence="6">
    <location>
        <begin position="367"/>
        <end position="377"/>
    </location>
</feature>
<dbReference type="EMBL" id="WHVB01000004">
    <property type="protein sequence ID" value="KAF8483530.1"/>
    <property type="molecule type" value="Genomic_DNA"/>
</dbReference>
<dbReference type="CDD" id="cd12676">
    <property type="entry name" value="RRM3_Nop4p"/>
    <property type="match status" value="1"/>
</dbReference>
<dbReference type="PANTHER" id="PTHR48039:SF5">
    <property type="entry name" value="RNA-BINDING PROTEIN 28"/>
    <property type="match status" value="1"/>
</dbReference>
<sequence length="833" mass="91859">MSTLGKRKNRETSDSHGSTFFVSNLPYTATSTDLKTLFSDIAPVRSAFVVLEHGTGASKGVGYVSFAISEDAKAAFDSISADGITLDARQLRIEWAANRPSRAERGNKASASPASPIAEGIPRLKAHLHTPSRDPLAIRTVVISGLPPVDSKGLWKKIRKYEGAGEVQWPVKRDDGVEDASTAHVLFSSPATAQDAVNKLHAHVFKGALLSVTLKKRLDGTAKLSHTSTPIPSRANRLIVRNLPFDITEQDLRAIFLPHGSIYSIDIPRIDVDNHVEDEDEEPSTPLRGKGFAFVWMWNRKEAETAMNACNGMQVRAGFATDLIKDKQKKKKTRREEKKEAATSKALDDPGRTIAVDWALSKSKWEEKGDVHEEKVSESQGEQGSDEDTENLRNIAEEPDECDDGEGSINHSDHEEAGEDVSDEEKARPSLPQPEAGTTLFIRNLPFLATEDELRTLFRKFGPLRYARITTDVETGRSRGTGFVCFWNRADADTVVEKSNSIRADMTGAVGATLPKKNPFAMASILTPDPSAASAQSLVLHGRTLDVVHAVTREEAGKLKEAGEKAREKADKRNMYLLREGVILPNSPAAETLPSVEIQKRSDSYNARRALLGSNPSLYVSKTRLSIRQIPTSVTERMLKRLATHAIQTFDEEVVSGSRTGLSEEEMSRDESASDGDKTRIKGKAIPRVRQAKIVRQADRVDALTGRGRSKGYGFLELREHADALRVLRWANNNSEVSSLFSEWWLAELAEEKKDADPARAKRITEMENRGSSAKQPKGSLIVEFSIENTQVVRRRAARQTGVSIIPNSGARSNLWTHLGRHWGEEEATPFKG</sequence>
<evidence type="ECO:0000256" key="6">
    <source>
        <dbReference type="SAM" id="MobiDB-lite"/>
    </source>
</evidence>
<keyword evidence="9" id="KW-1185">Reference proteome</keyword>
<evidence type="ECO:0000313" key="9">
    <source>
        <dbReference type="Proteomes" id="UP000759537"/>
    </source>
</evidence>
<dbReference type="PANTHER" id="PTHR48039">
    <property type="entry name" value="RNA-BINDING MOTIF PROTEIN 14B"/>
    <property type="match status" value="1"/>
</dbReference>
<feature type="compositionally biased region" description="Basic and acidic residues" evidence="6">
    <location>
        <begin position="669"/>
        <end position="679"/>
    </location>
</feature>
<evidence type="ECO:0000256" key="1">
    <source>
        <dbReference type="ARBA" id="ARBA00004123"/>
    </source>
</evidence>
<feature type="domain" description="RRM" evidence="7">
    <location>
        <begin position="236"/>
        <end position="322"/>
    </location>
</feature>
<dbReference type="GO" id="GO:0003729">
    <property type="term" value="F:mRNA binding"/>
    <property type="evidence" value="ECO:0007669"/>
    <property type="project" value="TreeGrafter"/>
</dbReference>
<gene>
    <name evidence="8" type="ORF">DFH94DRAFT_626220</name>
</gene>
<feature type="domain" description="RRM" evidence="7">
    <location>
        <begin position="438"/>
        <end position="509"/>
    </location>
</feature>
<accession>A0A9P5TBM7</accession>
<name>A0A9P5TBM7_9AGAM</name>
<dbReference type="Pfam" id="PF00076">
    <property type="entry name" value="RRM_1"/>
    <property type="match status" value="3"/>
</dbReference>
<dbReference type="PROSITE" id="PS50102">
    <property type="entry name" value="RRM"/>
    <property type="match status" value="3"/>
</dbReference>